<dbReference type="Pfam" id="PF01674">
    <property type="entry name" value="Lipase_2"/>
    <property type="match status" value="1"/>
</dbReference>
<accession>A0AAX6MH98</accession>
<keyword evidence="3" id="KW-1185">Reference proteome</keyword>
<comment type="caution">
    <text evidence="2">The sequence shown here is derived from an EMBL/GenBank/DDBJ whole genome shotgun (WGS) entry which is preliminary data.</text>
</comment>
<gene>
    <name evidence="2" type="ORF">Daesc_006322</name>
</gene>
<organism evidence="2 3">
    <name type="scientific">Daldinia eschscholtzii</name>
    <dbReference type="NCBI Taxonomy" id="292717"/>
    <lineage>
        <taxon>Eukaryota</taxon>
        <taxon>Fungi</taxon>
        <taxon>Dikarya</taxon>
        <taxon>Ascomycota</taxon>
        <taxon>Pezizomycotina</taxon>
        <taxon>Sordariomycetes</taxon>
        <taxon>Xylariomycetidae</taxon>
        <taxon>Xylariales</taxon>
        <taxon>Hypoxylaceae</taxon>
        <taxon>Daldinia</taxon>
    </lineage>
</organism>
<keyword evidence="1" id="KW-0732">Signal</keyword>
<dbReference type="InterPro" id="IPR002918">
    <property type="entry name" value="Lipase_EstA/Esterase_EstB"/>
</dbReference>
<protein>
    <recommendedName>
        <fullName evidence="4">Triacylglycerol lipase</fullName>
    </recommendedName>
</protein>
<evidence type="ECO:0000313" key="3">
    <source>
        <dbReference type="Proteomes" id="UP001369815"/>
    </source>
</evidence>
<name>A0AAX6MH98_9PEZI</name>
<evidence type="ECO:0000313" key="2">
    <source>
        <dbReference type="EMBL" id="KAK6951797.1"/>
    </source>
</evidence>
<dbReference type="AlphaFoldDB" id="A0AAX6MH98"/>
<proteinExistence type="predicted"/>
<dbReference type="InterPro" id="IPR029058">
    <property type="entry name" value="AB_hydrolase_fold"/>
</dbReference>
<dbReference type="Gene3D" id="3.40.50.1820">
    <property type="entry name" value="alpha/beta hydrolase"/>
    <property type="match status" value="1"/>
</dbReference>
<evidence type="ECO:0000256" key="1">
    <source>
        <dbReference type="SAM" id="SignalP"/>
    </source>
</evidence>
<feature type="signal peptide" evidence="1">
    <location>
        <begin position="1"/>
        <end position="21"/>
    </location>
</feature>
<feature type="chain" id="PRO_5043691118" description="Triacylglycerol lipase" evidence="1">
    <location>
        <begin position="22"/>
        <end position="311"/>
    </location>
</feature>
<dbReference type="EMBL" id="JBANMG010000006">
    <property type="protein sequence ID" value="KAK6951797.1"/>
    <property type="molecule type" value="Genomic_DNA"/>
</dbReference>
<dbReference type="Proteomes" id="UP001369815">
    <property type="component" value="Unassembled WGS sequence"/>
</dbReference>
<dbReference type="PANTHER" id="PTHR32015:SF1">
    <property type="entry name" value="LIPASE"/>
    <property type="match status" value="1"/>
</dbReference>
<sequence>MPSLKLSGLLAQSLLFLGANALPSSTRVYDNVDIWERGLDFDTDTPAILRFSELYGAPENNFDCKSDRNPVVMLHGLSANRQVDLNMLQWELNRRGYCTFSQTYGAWSLVPWIGGLRPMAESAKDIASFIKEVKEKTGAEKVDIVGHSEGGVQAIYVPMTQAGISDIVEHVVALGPAIHGAKYFGFTDLWYIGGNVTRALAKKVVDALGCPACEDMATDGAIYNDFKNAKKIAQPGNKVTVIMSTSDTLVSPDVSRVDEEGVNNVIVQDTCPDDKVGHAGLMWDKSVWRLIVNALEESNETVFECEKGLGI</sequence>
<evidence type="ECO:0008006" key="4">
    <source>
        <dbReference type="Google" id="ProtNLM"/>
    </source>
</evidence>
<dbReference type="SUPFAM" id="SSF53474">
    <property type="entry name" value="alpha/beta-Hydrolases"/>
    <property type="match status" value="1"/>
</dbReference>
<dbReference type="GO" id="GO:0016042">
    <property type="term" value="P:lipid catabolic process"/>
    <property type="evidence" value="ECO:0007669"/>
    <property type="project" value="InterPro"/>
</dbReference>
<dbReference type="PANTHER" id="PTHR32015">
    <property type="entry name" value="FASTING INDUCED LIPASE"/>
    <property type="match status" value="1"/>
</dbReference>
<dbReference type="GO" id="GO:0016298">
    <property type="term" value="F:lipase activity"/>
    <property type="evidence" value="ECO:0007669"/>
    <property type="project" value="TreeGrafter"/>
</dbReference>
<reference evidence="2 3" key="1">
    <citation type="journal article" date="2024" name="Front Chem Biol">
        <title>Unveiling the potential of Daldinia eschscholtzii MFLUCC 19-0629 through bioactivity and bioinformatics studies for enhanced sustainable agriculture production.</title>
        <authorList>
            <person name="Brooks S."/>
            <person name="Weaver J.A."/>
            <person name="Klomchit A."/>
            <person name="Alharthi S.A."/>
            <person name="Onlamun T."/>
            <person name="Nurani R."/>
            <person name="Vong T.K."/>
            <person name="Alberti F."/>
            <person name="Greco C."/>
        </authorList>
    </citation>
    <scope>NUCLEOTIDE SEQUENCE [LARGE SCALE GENOMIC DNA]</scope>
    <source>
        <strain evidence="2">MFLUCC 19-0629</strain>
    </source>
</reference>